<proteinExistence type="inferred from homology"/>
<name>A0ABS2GFI8_9FIRM</name>
<feature type="transmembrane region" description="Helical" evidence="8">
    <location>
        <begin position="439"/>
        <end position="457"/>
    </location>
</feature>
<dbReference type="Proteomes" id="UP000707138">
    <property type="component" value="Unassembled WGS sequence"/>
</dbReference>
<evidence type="ECO:0000256" key="2">
    <source>
        <dbReference type="ARBA" id="ARBA00005275"/>
    </source>
</evidence>
<comment type="similarity">
    <text evidence="2">Belongs to the DcuC/DcuD transporter (TC 2.A.61) family.</text>
</comment>
<keyword evidence="7 8" id="KW-0472">Membrane</keyword>
<comment type="subcellular location">
    <subcellularLocation>
        <location evidence="1">Cell membrane</location>
        <topology evidence="1">Multi-pass membrane protein</topology>
    </subcellularLocation>
</comment>
<feature type="transmembrane region" description="Helical" evidence="8">
    <location>
        <begin position="307"/>
        <end position="329"/>
    </location>
</feature>
<evidence type="ECO:0000256" key="5">
    <source>
        <dbReference type="ARBA" id="ARBA00022692"/>
    </source>
</evidence>
<evidence type="ECO:0000256" key="7">
    <source>
        <dbReference type="ARBA" id="ARBA00023136"/>
    </source>
</evidence>
<organism evidence="9 10">
    <name type="scientific">Veillonella magna</name>
    <dbReference type="NCBI Taxonomy" id="464322"/>
    <lineage>
        <taxon>Bacteria</taxon>
        <taxon>Bacillati</taxon>
        <taxon>Bacillota</taxon>
        <taxon>Negativicutes</taxon>
        <taxon>Veillonellales</taxon>
        <taxon>Veillonellaceae</taxon>
        <taxon>Veillonella</taxon>
    </lineage>
</organism>
<keyword evidence="3" id="KW-0813">Transport</keyword>
<feature type="transmembrane region" description="Helical" evidence="8">
    <location>
        <begin position="377"/>
        <end position="403"/>
    </location>
</feature>
<reference evidence="9 10" key="1">
    <citation type="journal article" date="2021" name="Sci. Rep.">
        <title>The distribution of antibiotic resistance genes in chicken gut microbiota commensals.</title>
        <authorList>
            <person name="Juricova H."/>
            <person name="Matiasovicova J."/>
            <person name="Kubasova T."/>
            <person name="Cejkova D."/>
            <person name="Rychlik I."/>
        </authorList>
    </citation>
    <scope>NUCLEOTIDE SEQUENCE [LARGE SCALE GENOMIC DNA]</scope>
    <source>
        <strain evidence="9 10">An537</strain>
    </source>
</reference>
<dbReference type="InterPro" id="IPR004669">
    <property type="entry name" value="C4_dicarb_anaerob_car"/>
</dbReference>
<accession>A0ABS2GFI8</accession>
<dbReference type="RefSeq" id="WP_205087840.1">
    <property type="nucleotide sequence ID" value="NZ_JACJLA010000008.1"/>
</dbReference>
<evidence type="ECO:0000313" key="9">
    <source>
        <dbReference type="EMBL" id="MBM6912796.1"/>
    </source>
</evidence>
<keyword evidence="6 8" id="KW-1133">Transmembrane helix</keyword>
<comment type="caution">
    <text evidence="9">The sequence shown here is derived from an EMBL/GenBank/DDBJ whole genome shotgun (WGS) entry which is preliminary data.</text>
</comment>
<keyword evidence="5 8" id="KW-0812">Transmembrane</keyword>
<evidence type="ECO:0000256" key="8">
    <source>
        <dbReference type="SAM" id="Phobius"/>
    </source>
</evidence>
<dbReference type="NCBIfam" id="TIGR00771">
    <property type="entry name" value="DcuC"/>
    <property type="match status" value="1"/>
</dbReference>
<feature type="transmembrane region" description="Helical" evidence="8">
    <location>
        <begin position="250"/>
        <end position="270"/>
    </location>
</feature>
<evidence type="ECO:0000313" key="10">
    <source>
        <dbReference type="Proteomes" id="UP000707138"/>
    </source>
</evidence>
<evidence type="ECO:0000256" key="3">
    <source>
        <dbReference type="ARBA" id="ARBA00022448"/>
    </source>
</evidence>
<evidence type="ECO:0000256" key="4">
    <source>
        <dbReference type="ARBA" id="ARBA00022475"/>
    </source>
</evidence>
<dbReference type="PANTHER" id="PTHR42002:SF2">
    <property type="entry name" value="ANAEROBIC C4-DICARBOXYLATE TRANSPORTER DCUC-RELATED"/>
    <property type="match status" value="1"/>
</dbReference>
<dbReference type="Pfam" id="PF03606">
    <property type="entry name" value="DcuC"/>
    <property type="match status" value="1"/>
</dbReference>
<sequence>MLGLIIAAFFVVIVARSVLKKYPPQPVLFVAGVCMMACALFMGMGDIVPTKQSTGSAWLDILQSINLSFSNRAAKLGLIIMLIGGFSKYMDMIGASTALVKIAIKPLHKLGHPYIVLAVASVLGNFLAMFISSASGFGLLLMVTLYPIMVRLGVSRLAACAVIATTSGPGWGPAGADNIYAAELIGMDIVPYFFQYQVPVGLCTVAALAISHFFVQKYMDKKNPDEMAGKDVSVTINEDQKIEEKPVPSFYALLPTLPLLLIFFFEFYGGSIKMDINLATLTSLAITMLIETIRHRSALTMFKDVKAFWDGMGFQMALVVTLVVAADTFAKGLTSLGAIDTLIGSAQQAGFGGIGMMFVFVAIIIGATLVTGSGNSAFFAFVPLAPKVAALANIPAVLLVLPMNFVSNLARSLSPISAVMIVVSGAARQSPVELAKRTFLPIVIATIVNIAVTLILFF</sequence>
<keyword evidence="10" id="KW-1185">Reference proteome</keyword>
<evidence type="ECO:0000256" key="6">
    <source>
        <dbReference type="ARBA" id="ARBA00022989"/>
    </source>
</evidence>
<feature type="transmembrane region" description="Helical" evidence="8">
    <location>
        <begin position="27"/>
        <end position="48"/>
    </location>
</feature>
<dbReference type="NCBIfam" id="NF037994">
    <property type="entry name" value="DcuC_1"/>
    <property type="match status" value="1"/>
</dbReference>
<protein>
    <submittedName>
        <fullName evidence="9">C4-dicarboxylate transporter DcuC</fullName>
    </submittedName>
</protein>
<dbReference type="InterPro" id="IPR018385">
    <property type="entry name" value="C4_dicarb_anaerob_car-like"/>
</dbReference>
<feature type="transmembrane region" description="Helical" evidence="8">
    <location>
        <begin position="192"/>
        <end position="215"/>
    </location>
</feature>
<feature type="transmembrane region" description="Helical" evidence="8">
    <location>
        <begin position="349"/>
        <end position="370"/>
    </location>
</feature>
<dbReference type="EMBL" id="JACJLA010000008">
    <property type="protein sequence ID" value="MBM6912796.1"/>
    <property type="molecule type" value="Genomic_DNA"/>
</dbReference>
<evidence type="ECO:0000256" key="1">
    <source>
        <dbReference type="ARBA" id="ARBA00004651"/>
    </source>
</evidence>
<keyword evidence="4" id="KW-1003">Cell membrane</keyword>
<feature type="transmembrane region" description="Helical" evidence="8">
    <location>
        <begin position="114"/>
        <end position="141"/>
    </location>
</feature>
<gene>
    <name evidence="9" type="primary">dcuC</name>
    <name evidence="9" type="ORF">H6A01_05605</name>
</gene>
<dbReference type="PANTHER" id="PTHR42002">
    <property type="entry name" value="ANAEROBIC C4-DICARBOXYLATE TRANSPORTER DCUC-RELATED"/>
    <property type="match status" value="1"/>
</dbReference>